<evidence type="ECO:0000313" key="17">
    <source>
        <dbReference type="Proteomes" id="UP000275385"/>
    </source>
</evidence>
<keyword evidence="9 13" id="KW-1133">Transmembrane helix</keyword>
<dbReference type="EMBL" id="QVQW01000011">
    <property type="protein sequence ID" value="RKU47054.1"/>
    <property type="molecule type" value="Genomic_DNA"/>
</dbReference>
<dbReference type="PANTHER" id="PTHR24223:SF399">
    <property type="entry name" value="ABC TRANSPORTER ATNG"/>
    <property type="match status" value="1"/>
</dbReference>
<evidence type="ECO:0000256" key="6">
    <source>
        <dbReference type="ARBA" id="ARBA00022737"/>
    </source>
</evidence>
<evidence type="ECO:0000256" key="7">
    <source>
        <dbReference type="ARBA" id="ARBA00022741"/>
    </source>
</evidence>
<keyword evidence="4" id="KW-1003">Cell membrane</keyword>
<dbReference type="Pfam" id="PF00005">
    <property type="entry name" value="ABC_tran"/>
    <property type="match status" value="2"/>
</dbReference>
<sequence length="1679" mass="182611">MNNVSNVCHDELFGPAVATESCRGGFDFTVLFEESVLSIPLSAGFLLIAPIQVARIFKAVSAVRPSRLLSTFKLVSTLVYAGLNLALLILWASGYGFTTRATLASSVLSLCAALALAVLSQVQHGKSPRPSFIITGYLIISLPLNGARVRTAWLLASDKHLMPAMLTAALAVQVLILVLETKNKRKILAGAYHSLSREATSGLLSRGLFWWLRHLLSDGSRRILAVEDLESINEKLRSSKLSSELQVPWMNKEKIDHNRHKHALALATLSAWRMELAKIALPRLCLVALCLSQPFLIHQIVETISAPVSQQTWNRGYGLIGAVALVYTGIAVSSTSFLMPGLLLIRYVCHKIATGFYQHLSFRLMAMVRGGLISLIYEKILQSPSTQVGDSAAMTLIGTDVERICETWHLVVADSWASVIQLAFAVWLLQMQIGAVCVTPVIVALVATAMSVRAAGFVTARQKVWLEAIQVRINFTAHALGSMRSIQMLGLSNKFESLIQGMRVTELDLSKRFRRLSSFNVCLVNLPSLFSQFFTFATFAIAAKVQGNSFVTVSQAVTALSILSILMEPLGTVLVVIPQTYAALGCFQRIQDFLASESWDDKRLPECPLETTSLGSHDKPDTIQTPSGYNHVEMIQHPQSTPKEPLPRTIFNPDHVIIHNATVGWRGSSSHVIKDISLRIGQNDHLTVILGPVGCGKSTILQAILGEATIISGSVWTSSKELAYCDQNPWVSNGSVRENIVSGADFDAAWYNTVIHACAFQVDLLQLSDGDTTNVGSKGVSLSGGQKQRLTLARALYARKSILVLDDVLSGLDAVTHEIVTTRVFGADGLIRKLGMAAILATHSVSLCAIADQTIILDDQGQIIQQSSSENMASLTPQLAGDDGSSASPGNSPPSKISAGETQGSSTKRDDQRQVGDLSIYLYYFSSLGWLSFALFGIFVASYVGFSTLQYAWITLWAQSSDASQASRLGYWLGLYALFGVSTAAGLISAVHYMYVVIVPKSAQSLHLTVLQAVIRAPMSFLAKTDTGVLVNSLEAKAPLYSHVLESLQGIATIRAYGWTSNHVAKNLALLDSAQKPYYLLLCVQRWLTLVMGLTVAGLAILLTTLGVTLRSRLDAGFLGVALVSMMNVGQSLAGLVTFWTLLETSLGAISRVKTFSEDTPTEEPREIVNARILAGWPSQGSVVIENWSAHYNGHPVLRNIDISIQAGEKVAICGRTGSGKTSLLLSLLGMVEESTGRIVLDDVDLALVPKDVTRQKLTCLTQDPFLFGGSVRLNADPHGEATDTDIISALQKVGLWDIFRSKESTDTSPPPEFSILDMKMEEDFLSQGQRKLFCLGRALLRKSPVLVLDEPSSGVDASTESSIQAIVESEFATSTVIMATHSLAGVRRFDKVVVLDGGVLLEYGAIRDAPADIISIFLETSMLRGVLSDVQLLVDHNESIATTISTLSAPGGTIDHCKGILENLLDLIPAAPESENGIVTGQRGARGIFKKKLEAVKSGLHWGRRQGNAQKLLGELGRYKGSINLALTAKSSQDIECIKQHTAQLVGGLRDSQIDGFGTWIEKTNPSRLHNDIKKNISLETCHWILMNPEWRRWLAAEYGFLWIHGTPGAGKSVLASFLNEELKRHGASSADIATAYYYCFYGHNQDESEHLLRWLLSQLCRVLREIPGAIYDSYQQN</sequence>
<organism evidence="16 17">
    <name type="scientific">Coniochaeta pulveracea</name>
    <dbReference type="NCBI Taxonomy" id="177199"/>
    <lineage>
        <taxon>Eukaryota</taxon>
        <taxon>Fungi</taxon>
        <taxon>Dikarya</taxon>
        <taxon>Ascomycota</taxon>
        <taxon>Pezizomycotina</taxon>
        <taxon>Sordariomycetes</taxon>
        <taxon>Sordariomycetidae</taxon>
        <taxon>Coniochaetales</taxon>
        <taxon>Coniochaetaceae</taxon>
        <taxon>Coniochaeta</taxon>
    </lineage>
</organism>
<evidence type="ECO:0000256" key="4">
    <source>
        <dbReference type="ARBA" id="ARBA00022475"/>
    </source>
</evidence>
<dbReference type="Pfam" id="PF00664">
    <property type="entry name" value="ABC_membrane"/>
    <property type="match status" value="1"/>
</dbReference>
<feature type="transmembrane region" description="Helical" evidence="13">
    <location>
        <begin position="424"/>
        <end position="447"/>
    </location>
</feature>
<dbReference type="InterPro" id="IPR056884">
    <property type="entry name" value="NPHP3-like_N"/>
</dbReference>
<evidence type="ECO:0000256" key="5">
    <source>
        <dbReference type="ARBA" id="ARBA00022692"/>
    </source>
</evidence>
<feature type="transmembrane region" description="Helical" evidence="13">
    <location>
        <begin position="78"/>
        <end position="97"/>
    </location>
</feature>
<evidence type="ECO:0000256" key="8">
    <source>
        <dbReference type="ARBA" id="ARBA00022840"/>
    </source>
</evidence>
<evidence type="ECO:0000259" key="14">
    <source>
        <dbReference type="PROSITE" id="PS50893"/>
    </source>
</evidence>
<feature type="domain" description="ABC transmembrane type-1" evidence="15">
    <location>
        <begin position="1035"/>
        <end position="1145"/>
    </location>
</feature>
<dbReference type="PROSITE" id="PS50929">
    <property type="entry name" value="ABC_TM1F"/>
    <property type="match status" value="2"/>
</dbReference>
<keyword evidence="3" id="KW-0813">Transport</keyword>
<keyword evidence="5 13" id="KW-0812">Transmembrane</keyword>
<keyword evidence="8" id="KW-0067">ATP-binding</keyword>
<dbReference type="Proteomes" id="UP000275385">
    <property type="component" value="Unassembled WGS sequence"/>
</dbReference>
<feature type="transmembrane region" description="Helical" evidence="13">
    <location>
        <begin position="161"/>
        <end position="179"/>
    </location>
</feature>
<comment type="similarity">
    <text evidence="2">Belongs to the ABC transporter superfamily. ABCC family. Conjugate transporter (TC 3.A.1.208) subfamily.</text>
</comment>
<feature type="transmembrane region" description="Helical" evidence="13">
    <location>
        <begin position="1087"/>
        <end position="1110"/>
    </location>
</feature>
<feature type="transmembrane region" description="Helical" evidence="13">
    <location>
        <begin position="555"/>
        <end position="577"/>
    </location>
</feature>
<reference evidence="16 17" key="1">
    <citation type="submission" date="2018-08" db="EMBL/GenBank/DDBJ databases">
        <title>Draft genome of the lignicolous fungus Coniochaeta pulveracea.</title>
        <authorList>
            <person name="Borstlap C.J."/>
            <person name="De Witt R.N."/>
            <person name="Botha A."/>
            <person name="Volschenk H."/>
        </authorList>
    </citation>
    <scope>NUCLEOTIDE SEQUENCE [LARGE SCALE GENOMIC DNA]</scope>
    <source>
        <strain evidence="16 17">CAB683</strain>
    </source>
</reference>
<dbReference type="InterPro" id="IPR036640">
    <property type="entry name" value="ABC1_TM_sf"/>
</dbReference>
<feature type="domain" description="ABC transporter" evidence="14">
    <location>
        <begin position="1183"/>
        <end position="1423"/>
    </location>
</feature>
<feature type="transmembrane region" description="Helical" evidence="13">
    <location>
        <begin position="928"/>
        <end position="953"/>
    </location>
</feature>
<name>A0A420YGQ9_9PEZI</name>
<dbReference type="InterPro" id="IPR044746">
    <property type="entry name" value="ABCC_6TM_D1"/>
</dbReference>
<keyword evidence="10 13" id="KW-0472">Membrane</keyword>
<keyword evidence="17" id="KW-1185">Reference proteome</keyword>
<comment type="subcellular location">
    <subcellularLocation>
        <location evidence="1">Cell membrane</location>
        <topology evidence="1">Multi-pass membrane protein</topology>
    </subcellularLocation>
</comment>
<feature type="transmembrane region" description="Helical" evidence="13">
    <location>
        <begin position="317"/>
        <end position="348"/>
    </location>
</feature>
<evidence type="ECO:0000256" key="10">
    <source>
        <dbReference type="ARBA" id="ARBA00023136"/>
    </source>
</evidence>
<evidence type="ECO:0000256" key="2">
    <source>
        <dbReference type="ARBA" id="ARBA00009726"/>
    </source>
</evidence>
<dbReference type="InterPro" id="IPR050173">
    <property type="entry name" value="ABC_transporter_C-like"/>
</dbReference>
<dbReference type="SMART" id="SM00382">
    <property type="entry name" value="AAA"/>
    <property type="match status" value="2"/>
</dbReference>
<feature type="domain" description="ABC transmembrane type-1" evidence="15">
    <location>
        <begin position="284"/>
        <end position="582"/>
    </location>
</feature>
<dbReference type="CDD" id="cd18580">
    <property type="entry name" value="ABC_6TM_ABCC_D2"/>
    <property type="match status" value="1"/>
</dbReference>
<dbReference type="SUPFAM" id="SSF90123">
    <property type="entry name" value="ABC transporter transmembrane region"/>
    <property type="match status" value="2"/>
</dbReference>
<evidence type="ECO:0000259" key="15">
    <source>
        <dbReference type="PROSITE" id="PS50929"/>
    </source>
</evidence>
<gene>
    <name evidence="16" type="ORF">DL546_008813</name>
</gene>
<feature type="transmembrane region" description="Helical" evidence="13">
    <location>
        <begin position="36"/>
        <end position="57"/>
    </location>
</feature>
<dbReference type="FunFam" id="1.20.1560.10:FF:000055">
    <property type="entry name" value="ABC multidrug transporter (Eurofung)"/>
    <property type="match status" value="1"/>
</dbReference>
<feature type="transmembrane region" description="Helical" evidence="13">
    <location>
        <begin position="973"/>
        <end position="998"/>
    </location>
</feature>
<feature type="compositionally biased region" description="Low complexity" evidence="12">
    <location>
        <begin position="880"/>
        <end position="895"/>
    </location>
</feature>
<evidence type="ECO:0000313" key="16">
    <source>
        <dbReference type="EMBL" id="RKU47054.1"/>
    </source>
</evidence>
<dbReference type="Pfam" id="PF24883">
    <property type="entry name" value="NPHP3_N"/>
    <property type="match status" value="1"/>
</dbReference>
<accession>A0A420YGQ9</accession>
<dbReference type="PROSITE" id="PS50893">
    <property type="entry name" value="ABC_TRANSPORTER_2"/>
    <property type="match status" value="2"/>
</dbReference>
<dbReference type="PROSITE" id="PS00211">
    <property type="entry name" value="ABC_TRANSPORTER_1"/>
    <property type="match status" value="2"/>
</dbReference>
<dbReference type="OrthoDB" id="6500128at2759"/>
<dbReference type="PANTHER" id="PTHR24223">
    <property type="entry name" value="ATP-BINDING CASSETTE SUB-FAMILY C"/>
    <property type="match status" value="1"/>
</dbReference>
<comment type="caution">
    <text evidence="16">The sequence shown here is derived from an EMBL/GenBank/DDBJ whole genome shotgun (WGS) entry which is preliminary data.</text>
</comment>
<dbReference type="Gene3D" id="3.40.50.300">
    <property type="entry name" value="P-loop containing nucleotide triphosphate hydrolases"/>
    <property type="match status" value="3"/>
</dbReference>
<dbReference type="GO" id="GO:0016887">
    <property type="term" value="F:ATP hydrolysis activity"/>
    <property type="evidence" value="ECO:0007669"/>
    <property type="project" value="InterPro"/>
</dbReference>
<proteinExistence type="inferred from homology"/>
<evidence type="ECO:0000256" key="12">
    <source>
        <dbReference type="SAM" id="MobiDB-lite"/>
    </source>
</evidence>
<feature type="transmembrane region" description="Helical" evidence="13">
    <location>
        <begin position="103"/>
        <end position="120"/>
    </location>
</feature>
<dbReference type="STRING" id="177199.A0A420YGQ9"/>
<dbReference type="InterPro" id="IPR017871">
    <property type="entry name" value="ABC_transporter-like_CS"/>
</dbReference>
<feature type="transmembrane region" description="Helical" evidence="13">
    <location>
        <begin position="132"/>
        <end position="149"/>
    </location>
</feature>
<evidence type="ECO:0000256" key="3">
    <source>
        <dbReference type="ARBA" id="ARBA00022448"/>
    </source>
</evidence>
<evidence type="ECO:0000256" key="11">
    <source>
        <dbReference type="ARBA" id="ARBA00023180"/>
    </source>
</evidence>
<dbReference type="Gene3D" id="1.20.1560.10">
    <property type="entry name" value="ABC transporter type 1, transmembrane domain"/>
    <property type="match status" value="3"/>
</dbReference>
<dbReference type="GO" id="GO:0140359">
    <property type="term" value="F:ABC-type transporter activity"/>
    <property type="evidence" value="ECO:0007669"/>
    <property type="project" value="InterPro"/>
</dbReference>
<dbReference type="InterPro" id="IPR011527">
    <property type="entry name" value="ABC1_TM_dom"/>
</dbReference>
<evidence type="ECO:0000256" key="9">
    <source>
        <dbReference type="ARBA" id="ARBA00022989"/>
    </source>
</evidence>
<feature type="domain" description="ABC transporter" evidence="14">
    <location>
        <begin position="658"/>
        <end position="885"/>
    </location>
</feature>
<keyword evidence="11" id="KW-0325">Glycoprotein</keyword>
<evidence type="ECO:0000256" key="1">
    <source>
        <dbReference type="ARBA" id="ARBA00004651"/>
    </source>
</evidence>
<dbReference type="InterPro" id="IPR003593">
    <property type="entry name" value="AAA+_ATPase"/>
</dbReference>
<dbReference type="GO" id="GO:0005524">
    <property type="term" value="F:ATP binding"/>
    <property type="evidence" value="ECO:0007669"/>
    <property type="project" value="UniProtKB-KW"/>
</dbReference>
<dbReference type="GO" id="GO:0005886">
    <property type="term" value="C:plasma membrane"/>
    <property type="evidence" value="ECO:0007669"/>
    <property type="project" value="UniProtKB-SubCell"/>
</dbReference>
<dbReference type="InterPro" id="IPR044726">
    <property type="entry name" value="ABCC_6TM_D2"/>
</dbReference>
<evidence type="ECO:0000256" key="13">
    <source>
        <dbReference type="SAM" id="Phobius"/>
    </source>
</evidence>
<dbReference type="FunFam" id="3.40.50.300:FF:002145">
    <property type="entry name" value="ABC transporter (MsbA subfamily)"/>
    <property type="match status" value="1"/>
</dbReference>
<keyword evidence="7" id="KW-0547">Nucleotide-binding</keyword>
<feature type="transmembrane region" description="Helical" evidence="13">
    <location>
        <begin position="519"/>
        <end position="543"/>
    </location>
</feature>
<keyword evidence="6" id="KW-0677">Repeat</keyword>
<evidence type="ECO:0008006" key="18">
    <source>
        <dbReference type="Google" id="ProtNLM"/>
    </source>
</evidence>
<dbReference type="InterPro" id="IPR003439">
    <property type="entry name" value="ABC_transporter-like_ATP-bd"/>
</dbReference>
<dbReference type="CDD" id="cd18579">
    <property type="entry name" value="ABC_6TM_ABCC_D1"/>
    <property type="match status" value="1"/>
</dbReference>
<feature type="region of interest" description="Disordered" evidence="12">
    <location>
        <begin position="875"/>
        <end position="911"/>
    </location>
</feature>
<dbReference type="SUPFAM" id="SSF52540">
    <property type="entry name" value="P-loop containing nucleoside triphosphate hydrolases"/>
    <property type="match status" value="3"/>
</dbReference>
<protein>
    <recommendedName>
        <fullName evidence="18">ABC transporter domain-containing protein</fullName>
    </recommendedName>
</protein>
<dbReference type="InterPro" id="IPR027417">
    <property type="entry name" value="P-loop_NTPase"/>
</dbReference>